<feature type="transmembrane region" description="Helical" evidence="7">
    <location>
        <begin position="267"/>
        <end position="290"/>
    </location>
</feature>
<feature type="transmembrane region" description="Helical" evidence="7">
    <location>
        <begin position="209"/>
        <end position="230"/>
    </location>
</feature>
<accession>A0ABP7ZKI0</accession>
<dbReference type="Proteomes" id="UP001415169">
    <property type="component" value="Unassembled WGS sequence"/>
</dbReference>
<dbReference type="InterPro" id="IPR035906">
    <property type="entry name" value="MetI-like_sf"/>
</dbReference>
<feature type="transmembrane region" description="Helical" evidence="7">
    <location>
        <begin position="237"/>
        <end position="255"/>
    </location>
</feature>
<evidence type="ECO:0000256" key="6">
    <source>
        <dbReference type="ARBA" id="ARBA00023136"/>
    </source>
</evidence>
<evidence type="ECO:0000256" key="1">
    <source>
        <dbReference type="ARBA" id="ARBA00004651"/>
    </source>
</evidence>
<dbReference type="PANTHER" id="PTHR43386">
    <property type="entry name" value="OLIGOPEPTIDE TRANSPORT SYSTEM PERMEASE PROTEIN APPC"/>
    <property type="match status" value="1"/>
</dbReference>
<keyword evidence="6 7" id="KW-0472">Membrane</keyword>
<feature type="transmembrane region" description="Helical" evidence="7">
    <location>
        <begin position="97"/>
        <end position="123"/>
    </location>
</feature>
<protein>
    <recommendedName>
        <fullName evidence="8">ABC transmembrane type-1 domain-containing protein</fullName>
    </recommendedName>
</protein>
<dbReference type="InterPro" id="IPR050366">
    <property type="entry name" value="BP-dependent_transpt_permease"/>
</dbReference>
<evidence type="ECO:0000256" key="2">
    <source>
        <dbReference type="ARBA" id="ARBA00022448"/>
    </source>
</evidence>
<dbReference type="Gene3D" id="1.10.3720.10">
    <property type="entry name" value="MetI-like"/>
    <property type="match status" value="1"/>
</dbReference>
<gene>
    <name evidence="9" type="ORF">GCM10022286_17460</name>
</gene>
<keyword evidence="5 7" id="KW-1133">Transmembrane helix</keyword>
<dbReference type="SUPFAM" id="SSF161098">
    <property type="entry name" value="MetI-like"/>
    <property type="match status" value="1"/>
</dbReference>
<comment type="subcellular location">
    <subcellularLocation>
        <location evidence="1 7">Cell membrane</location>
        <topology evidence="1 7">Multi-pass membrane protein</topology>
    </subcellularLocation>
</comment>
<feature type="transmembrane region" description="Helical" evidence="7">
    <location>
        <begin position="159"/>
        <end position="178"/>
    </location>
</feature>
<evidence type="ECO:0000313" key="9">
    <source>
        <dbReference type="EMBL" id="GAA4160825.1"/>
    </source>
</evidence>
<dbReference type="EMBL" id="BAABBV010000001">
    <property type="protein sequence ID" value="GAA4160825.1"/>
    <property type="molecule type" value="Genomic_DNA"/>
</dbReference>
<comment type="similarity">
    <text evidence="7">Belongs to the binding-protein-dependent transport system permease family.</text>
</comment>
<name>A0ABP7ZKI0_9MICO</name>
<comment type="caution">
    <text evidence="9">The sequence shown here is derived from an EMBL/GenBank/DDBJ whole genome shotgun (WGS) entry which is preliminary data.</text>
</comment>
<feature type="transmembrane region" description="Helical" evidence="7">
    <location>
        <begin position="34"/>
        <end position="55"/>
    </location>
</feature>
<organism evidence="9 10">
    <name type="scientific">Gryllotalpicola daejeonensis</name>
    <dbReference type="NCBI Taxonomy" id="993087"/>
    <lineage>
        <taxon>Bacteria</taxon>
        <taxon>Bacillati</taxon>
        <taxon>Actinomycetota</taxon>
        <taxon>Actinomycetes</taxon>
        <taxon>Micrococcales</taxon>
        <taxon>Microbacteriaceae</taxon>
        <taxon>Gryllotalpicola</taxon>
    </lineage>
</organism>
<keyword evidence="2 7" id="KW-0813">Transport</keyword>
<keyword evidence="3" id="KW-1003">Cell membrane</keyword>
<proteinExistence type="inferred from homology"/>
<evidence type="ECO:0000256" key="7">
    <source>
        <dbReference type="RuleBase" id="RU363032"/>
    </source>
</evidence>
<keyword evidence="10" id="KW-1185">Reference proteome</keyword>
<evidence type="ECO:0000259" key="8">
    <source>
        <dbReference type="PROSITE" id="PS50928"/>
    </source>
</evidence>
<evidence type="ECO:0000256" key="3">
    <source>
        <dbReference type="ARBA" id="ARBA00022475"/>
    </source>
</evidence>
<dbReference type="InterPro" id="IPR000515">
    <property type="entry name" value="MetI-like"/>
</dbReference>
<dbReference type="RefSeq" id="WP_344791378.1">
    <property type="nucleotide sequence ID" value="NZ_BAABBV010000001.1"/>
</dbReference>
<reference evidence="9" key="1">
    <citation type="journal article" date="2014" name="Int. J. Syst. Evol. Microbiol.">
        <title>Complete genome of a new Firmicutes species belonging to the dominant human colonic microbiota ('Ruminococcus bicirculans') reveals two chromosomes and a selective capacity to utilize plant glucans.</title>
        <authorList>
            <consortium name="NISC Comparative Sequencing Program"/>
            <person name="Wegmann U."/>
            <person name="Louis P."/>
            <person name="Goesmann A."/>
            <person name="Henrissat B."/>
            <person name="Duncan S.H."/>
            <person name="Flint H.J."/>
        </authorList>
    </citation>
    <scope>NUCLEOTIDE SEQUENCE</scope>
    <source>
        <strain evidence="9">JCM 17590</strain>
    </source>
</reference>
<dbReference type="Pfam" id="PF00528">
    <property type="entry name" value="BPD_transp_1"/>
    <property type="match status" value="1"/>
</dbReference>
<feature type="domain" description="ABC transmembrane type-1" evidence="8">
    <location>
        <begin position="97"/>
        <end position="287"/>
    </location>
</feature>
<evidence type="ECO:0000313" key="10">
    <source>
        <dbReference type="Proteomes" id="UP001415169"/>
    </source>
</evidence>
<dbReference type="CDD" id="cd06261">
    <property type="entry name" value="TM_PBP2"/>
    <property type="match status" value="1"/>
</dbReference>
<reference evidence="9" key="2">
    <citation type="submission" date="2023-12" db="EMBL/GenBank/DDBJ databases">
        <authorList>
            <person name="Sun Q."/>
            <person name="Inoue M."/>
        </authorList>
    </citation>
    <scope>NUCLEOTIDE SEQUENCE</scope>
    <source>
        <strain evidence="9">JCM 17590</strain>
    </source>
</reference>
<keyword evidence="4 7" id="KW-0812">Transmembrane</keyword>
<dbReference type="PROSITE" id="PS50928">
    <property type="entry name" value="ABC_TM1"/>
    <property type="match status" value="1"/>
</dbReference>
<feature type="transmembrane region" description="Helical" evidence="7">
    <location>
        <begin position="129"/>
        <end position="152"/>
    </location>
</feature>
<sequence>MATSAFLDDAVPEVAPTAKRSSIAALLPSMSPKLIVGLSIGAVIVLWAIIGPLVVGDPNAISTLAFAPPGTHGHLLGTSQTGQDIWSQIAWGTRGSLIIGFAVGVMATVLSALFGVLGAYIGGAVDEGFALFTNVVLVIPGLPLVIVIGNYVPQQQRGLFLVAVVLAITSWAGSARVLRAVTLSLRNRDYVAASRVSGEKTWRILVVEILPNLIPVMASQFVFAIIFAILGEAGLSFLGLGASGTFTLGSILFQANQALALTQGAWWWFIPPGLVIALFGCALSLINFSIDEIINPKLRDSTRSQRKKWGLTPAQIKQLEAENLK</sequence>
<evidence type="ECO:0000256" key="4">
    <source>
        <dbReference type="ARBA" id="ARBA00022692"/>
    </source>
</evidence>
<evidence type="ECO:0000256" key="5">
    <source>
        <dbReference type="ARBA" id="ARBA00022989"/>
    </source>
</evidence>
<dbReference type="PANTHER" id="PTHR43386:SF1">
    <property type="entry name" value="D,D-DIPEPTIDE TRANSPORT SYSTEM PERMEASE PROTEIN DDPC-RELATED"/>
    <property type="match status" value="1"/>
</dbReference>